<feature type="chain" id="PRO_5012932572" description="Secreted protein" evidence="1">
    <location>
        <begin position="29"/>
        <end position="118"/>
    </location>
</feature>
<dbReference type="Proteomes" id="UP000187429">
    <property type="component" value="Unassembled WGS sequence"/>
</dbReference>
<dbReference type="AlphaFoldDB" id="A0A1R1X5E6"/>
<protein>
    <recommendedName>
        <fullName evidence="4">Secreted protein</fullName>
    </recommendedName>
</protein>
<proteinExistence type="predicted"/>
<keyword evidence="3" id="KW-1185">Reference proteome</keyword>
<dbReference type="EMBL" id="LSSM01006896">
    <property type="protein sequence ID" value="OMJ09834.1"/>
    <property type="molecule type" value="Genomic_DNA"/>
</dbReference>
<gene>
    <name evidence="2" type="ORF">AYI69_g10485</name>
</gene>
<accession>A0A1R1X5E6</accession>
<name>A0A1R1X5E6_9FUNG</name>
<reference evidence="3" key="1">
    <citation type="submission" date="2017-01" db="EMBL/GenBank/DDBJ databases">
        <authorList>
            <person name="Wang Y."/>
            <person name="White M."/>
            <person name="Kvist S."/>
            <person name="Moncalvo J.-M."/>
        </authorList>
    </citation>
    <scope>NUCLEOTIDE SEQUENCE [LARGE SCALE GENOMIC DNA]</scope>
    <source>
        <strain evidence="3">ID-206-W2</strain>
    </source>
</reference>
<feature type="signal peptide" evidence="1">
    <location>
        <begin position="1"/>
        <end position="28"/>
    </location>
</feature>
<comment type="caution">
    <text evidence="2">The sequence shown here is derived from an EMBL/GenBank/DDBJ whole genome shotgun (WGS) entry which is preliminary data.</text>
</comment>
<keyword evidence="1" id="KW-0732">Signal</keyword>
<organism evidence="2 3">
    <name type="scientific">Smittium culicis</name>
    <dbReference type="NCBI Taxonomy" id="133412"/>
    <lineage>
        <taxon>Eukaryota</taxon>
        <taxon>Fungi</taxon>
        <taxon>Fungi incertae sedis</taxon>
        <taxon>Zoopagomycota</taxon>
        <taxon>Kickxellomycotina</taxon>
        <taxon>Harpellomycetes</taxon>
        <taxon>Harpellales</taxon>
        <taxon>Legeriomycetaceae</taxon>
        <taxon>Smittium</taxon>
    </lineage>
</organism>
<evidence type="ECO:0000313" key="2">
    <source>
        <dbReference type="EMBL" id="OMJ09834.1"/>
    </source>
</evidence>
<evidence type="ECO:0000256" key="1">
    <source>
        <dbReference type="SAM" id="SignalP"/>
    </source>
</evidence>
<evidence type="ECO:0000313" key="3">
    <source>
        <dbReference type="Proteomes" id="UP000187429"/>
    </source>
</evidence>
<evidence type="ECO:0008006" key="4">
    <source>
        <dbReference type="Google" id="ProtNLM"/>
    </source>
</evidence>
<sequence length="118" mass="12920">MYLSLFSISFSFSSVLLTLLGTDQYSSSSFTNSSSEPVTDFIPSLKSLVNSSSLKNKYGYLYLRLNRSSNCLIVLRIVSNSLFRTSATITAFWLSSLSFSPSPLAAILFSASKSRSTP</sequence>